<evidence type="ECO:0000313" key="2">
    <source>
        <dbReference type="Proteomes" id="UP000019202"/>
    </source>
</evidence>
<dbReference type="Proteomes" id="UP000019202">
    <property type="component" value="Unassembled WGS sequence"/>
</dbReference>
<comment type="caution">
    <text evidence="1">The sequence shown here is derived from an EMBL/GenBank/DDBJ whole genome shotgun (WGS) entry which is preliminary data.</text>
</comment>
<proteinExistence type="predicted"/>
<sequence>MNAPPCGESLPKVIFGAWLAESKDRHRVAEKFVILTCIGANFKQRHRALTAPKTY</sequence>
<name>W1ITL3_9GAMM</name>
<accession>W1ITL3</accession>
<organism evidence="1 2">
    <name type="scientific">Xenorhabdus szentirmaii DSM 16338</name>
    <dbReference type="NCBI Taxonomy" id="1427518"/>
    <lineage>
        <taxon>Bacteria</taxon>
        <taxon>Pseudomonadati</taxon>
        <taxon>Pseudomonadota</taxon>
        <taxon>Gammaproteobacteria</taxon>
        <taxon>Enterobacterales</taxon>
        <taxon>Morganellaceae</taxon>
        <taxon>Xenorhabdus</taxon>
    </lineage>
</organism>
<gene>
    <name evidence="1" type="ORF">XSR1_10360</name>
</gene>
<evidence type="ECO:0000313" key="1">
    <source>
        <dbReference type="EMBL" id="CDL80931.1"/>
    </source>
</evidence>
<dbReference type="STRING" id="1427518.XSR1_10360"/>
<dbReference type="EMBL" id="CBXF010000001">
    <property type="protein sequence ID" value="CDL80931.1"/>
    <property type="molecule type" value="Genomic_DNA"/>
</dbReference>
<keyword evidence="2" id="KW-1185">Reference proteome</keyword>
<dbReference type="AlphaFoldDB" id="W1ITL3"/>
<reference evidence="1" key="1">
    <citation type="submission" date="2013-11" db="EMBL/GenBank/DDBJ databases">
        <title>Draft genome sequence and annotation of the entomopathogenic bacteria, Xenorhabdus cabanillasi strain JM26 and Xenorhabdus szentirmai strain DSM 16338.</title>
        <authorList>
            <person name="Gualtieri M."/>
            <person name="Ogier J.C."/>
            <person name="Pages S."/>
            <person name="Givaudan A."/>
            <person name="Gaudriault S."/>
        </authorList>
    </citation>
    <scope>NUCLEOTIDE SEQUENCE [LARGE SCALE GENOMIC DNA]</scope>
    <source>
        <strain evidence="1">DSM 16338</strain>
    </source>
</reference>
<protein>
    <submittedName>
        <fullName evidence="1">Uncharacterized protein</fullName>
    </submittedName>
</protein>